<dbReference type="Pfam" id="PF07835">
    <property type="entry name" value="COX4_pro_2"/>
    <property type="match status" value="1"/>
</dbReference>
<protein>
    <submittedName>
        <fullName evidence="3">Aa3-type cytochrome c oxidase subunit IV</fullName>
    </submittedName>
</protein>
<reference evidence="3 4" key="1">
    <citation type="submission" date="2018-05" db="EMBL/GenBank/DDBJ databases">
        <title>Acuticoccus sediminis sp. nov., isolated from deep-sea sediment of Indian Ocean.</title>
        <authorList>
            <person name="Liu X."/>
            <person name="Lai Q."/>
            <person name="Du Y."/>
            <person name="Sun F."/>
            <person name="Zhang X."/>
            <person name="Wang S."/>
            <person name="Shao Z."/>
        </authorList>
    </citation>
    <scope>NUCLEOTIDE SEQUENCE [LARGE SCALE GENOMIC DNA]</scope>
    <source>
        <strain evidence="3 4">PTG4-2</strain>
    </source>
</reference>
<organism evidence="3 4">
    <name type="scientific">Acuticoccus sediminis</name>
    <dbReference type="NCBI Taxonomy" id="2184697"/>
    <lineage>
        <taxon>Bacteria</taxon>
        <taxon>Pseudomonadati</taxon>
        <taxon>Pseudomonadota</taxon>
        <taxon>Alphaproteobacteria</taxon>
        <taxon>Hyphomicrobiales</taxon>
        <taxon>Amorphaceae</taxon>
        <taxon>Acuticoccus</taxon>
    </lineage>
</organism>
<dbReference type="Proteomes" id="UP000249590">
    <property type="component" value="Unassembled WGS sequence"/>
</dbReference>
<feature type="domain" description="Cytochrome c oxidase subunit IV bacterial aa3 type" evidence="2">
    <location>
        <begin position="22"/>
        <end position="53"/>
    </location>
</feature>
<dbReference type="Gene3D" id="1.20.5.160">
    <property type="entry name" value="Bacterial aa3 type cytochrome c oxidase subunit IV"/>
    <property type="match status" value="1"/>
</dbReference>
<dbReference type="AlphaFoldDB" id="A0A8B2NPA5"/>
<dbReference type="SUPFAM" id="SSF81469">
    <property type="entry name" value="Bacterial aa3 type cytochrome c oxidase subunit IV"/>
    <property type="match status" value="1"/>
</dbReference>
<sequence length="54" mass="6023">MASEPTYALVDDNGNPPRTEFEEHVQTYEAFISLIKWGVGIIVVILIAMAVFLL</sequence>
<evidence type="ECO:0000313" key="4">
    <source>
        <dbReference type="Proteomes" id="UP000249590"/>
    </source>
</evidence>
<keyword evidence="1" id="KW-1133">Transmembrane helix</keyword>
<keyword evidence="4" id="KW-1185">Reference proteome</keyword>
<evidence type="ECO:0000256" key="1">
    <source>
        <dbReference type="SAM" id="Phobius"/>
    </source>
</evidence>
<dbReference type="RefSeq" id="WP_111350073.1">
    <property type="nucleotide sequence ID" value="NZ_JAIWKD010000010.1"/>
</dbReference>
<dbReference type="InterPro" id="IPR012422">
    <property type="entry name" value="Cyt_c_oxidase_su4_bac-aa3"/>
</dbReference>
<name>A0A8B2NPA5_9HYPH</name>
<comment type="caution">
    <text evidence="3">The sequence shown here is derived from an EMBL/GenBank/DDBJ whole genome shotgun (WGS) entry which is preliminary data.</text>
</comment>
<feature type="transmembrane region" description="Helical" evidence="1">
    <location>
        <begin position="30"/>
        <end position="53"/>
    </location>
</feature>
<evidence type="ECO:0000313" key="3">
    <source>
        <dbReference type="EMBL" id="RAH98750.1"/>
    </source>
</evidence>
<dbReference type="OrthoDB" id="7691500at2"/>
<evidence type="ECO:0000259" key="2">
    <source>
        <dbReference type="Pfam" id="PF07835"/>
    </source>
</evidence>
<proteinExistence type="predicted"/>
<keyword evidence="1" id="KW-0472">Membrane</keyword>
<keyword evidence="1" id="KW-0812">Transmembrane</keyword>
<accession>A0A8B2NPA5</accession>
<dbReference type="EMBL" id="QHHQ01000006">
    <property type="protein sequence ID" value="RAH98750.1"/>
    <property type="molecule type" value="Genomic_DNA"/>
</dbReference>
<gene>
    <name evidence="3" type="ORF">DLJ53_24215</name>
</gene>
<dbReference type="InterPro" id="IPR036596">
    <property type="entry name" value="Cyt-C_aa3_sf"/>
</dbReference>